<evidence type="ECO:0000313" key="2">
    <source>
        <dbReference type="EMBL" id="KAK3551770.1"/>
    </source>
</evidence>
<keyword evidence="1" id="KW-1133">Transmembrane helix</keyword>
<gene>
    <name evidence="2" type="ORF">QTP70_025625</name>
</gene>
<keyword evidence="3" id="KW-1185">Reference proteome</keyword>
<keyword evidence="1" id="KW-0812">Transmembrane</keyword>
<dbReference type="Proteomes" id="UP001274896">
    <property type="component" value="Unassembled WGS sequence"/>
</dbReference>
<feature type="transmembrane region" description="Helical" evidence="1">
    <location>
        <begin position="12"/>
        <end position="38"/>
    </location>
</feature>
<comment type="caution">
    <text evidence="2">The sequence shown here is derived from an EMBL/GenBank/DDBJ whole genome shotgun (WGS) entry which is preliminary data.</text>
</comment>
<accession>A0AAE0RDG8</accession>
<evidence type="ECO:0000256" key="1">
    <source>
        <dbReference type="SAM" id="Phobius"/>
    </source>
</evidence>
<sequence>QSHHQQSTITMTVTTIITTIITTTTTITIIITIMPVLYYNFFSSYEGSGEDIFELHLVDLELEAIEKQIRDVQAPGEDISPSTTSRFRDLDLEPASLPFIGDSIVWPVRATMAKG</sequence>
<name>A0AAE0RDG8_9TELE</name>
<reference evidence="2" key="1">
    <citation type="submission" date="2023-06" db="EMBL/GenBank/DDBJ databases">
        <title>Male Hemibagrus guttatus genome.</title>
        <authorList>
            <person name="Bian C."/>
        </authorList>
    </citation>
    <scope>NUCLEOTIDE SEQUENCE</scope>
    <source>
        <strain evidence="2">Male_cb2023</strain>
        <tissue evidence="2">Muscle</tissue>
    </source>
</reference>
<dbReference type="EMBL" id="JAUCMX010000003">
    <property type="protein sequence ID" value="KAK3551770.1"/>
    <property type="molecule type" value="Genomic_DNA"/>
</dbReference>
<organism evidence="2 3">
    <name type="scientific">Hemibagrus guttatus</name>
    <dbReference type="NCBI Taxonomy" id="175788"/>
    <lineage>
        <taxon>Eukaryota</taxon>
        <taxon>Metazoa</taxon>
        <taxon>Chordata</taxon>
        <taxon>Craniata</taxon>
        <taxon>Vertebrata</taxon>
        <taxon>Euteleostomi</taxon>
        <taxon>Actinopterygii</taxon>
        <taxon>Neopterygii</taxon>
        <taxon>Teleostei</taxon>
        <taxon>Ostariophysi</taxon>
        <taxon>Siluriformes</taxon>
        <taxon>Bagridae</taxon>
        <taxon>Hemibagrus</taxon>
    </lineage>
</organism>
<evidence type="ECO:0000313" key="3">
    <source>
        <dbReference type="Proteomes" id="UP001274896"/>
    </source>
</evidence>
<proteinExistence type="predicted"/>
<keyword evidence="1" id="KW-0472">Membrane</keyword>
<protein>
    <submittedName>
        <fullName evidence="2">Uncharacterized protein</fullName>
    </submittedName>
</protein>
<dbReference type="AlphaFoldDB" id="A0AAE0RDG8"/>
<feature type="non-terminal residue" evidence="2">
    <location>
        <position position="1"/>
    </location>
</feature>